<dbReference type="OrthoDB" id="2335338at2759"/>
<gene>
    <name evidence="3" type="ORF">Ccrd_002967</name>
</gene>
<protein>
    <submittedName>
        <fullName evidence="3">UVR domain-containing protein</fullName>
    </submittedName>
</protein>
<dbReference type="PANTHER" id="PTHR34957">
    <property type="entry name" value="NUCLEAR TRANSPORT FACTOR 2 (NTF2) FAMILY PROTEIN"/>
    <property type="match status" value="1"/>
</dbReference>
<dbReference type="InterPro" id="IPR001943">
    <property type="entry name" value="UVR_dom"/>
</dbReference>
<evidence type="ECO:0000313" key="3">
    <source>
        <dbReference type="EMBL" id="KVH94964.1"/>
    </source>
</evidence>
<reference evidence="3 4" key="1">
    <citation type="journal article" date="2016" name="Sci. Rep.">
        <title>The genome sequence of the outbreeding globe artichoke constructed de novo incorporating a phase-aware low-pass sequencing strategy of F1 progeny.</title>
        <authorList>
            <person name="Scaglione D."/>
            <person name="Reyes-Chin-Wo S."/>
            <person name="Acquadro A."/>
            <person name="Froenicke L."/>
            <person name="Portis E."/>
            <person name="Beitel C."/>
            <person name="Tirone M."/>
            <person name="Mauro R."/>
            <person name="Lo Monaco A."/>
            <person name="Mauromicale G."/>
            <person name="Faccioli P."/>
            <person name="Cattivelli L."/>
            <person name="Rieseberg L."/>
            <person name="Michelmore R."/>
            <person name="Lanteri S."/>
        </authorList>
    </citation>
    <scope>NUCLEOTIDE SEQUENCE [LARGE SCALE GENOMIC DNA]</scope>
    <source>
        <strain evidence="3">2C</strain>
    </source>
</reference>
<evidence type="ECO:0000259" key="2">
    <source>
        <dbReference type="Pfam" id="PF13474"/>
    </source>
</evidence>
<dbReference type="Gene3D" id="3.10.450.50">
    <property type="match status" value="1"/>
</dbReference>
<dbReference type="PANTHER" id="PTHR34957:SF1">
    <property type="entry name" value="NUCLEAR TRANSPORT FACTOR 2 (NTF2) FAMILY PROTEIN"/>
    <property type="match status" value="1"/>
</dbReference>
<evidence type="ECO:0000313" key="4">
    <source>
        <dbReference type="Proteomes" id="UP000243975"/>
    </source>
</evidence>
<name>A0A103XQK7_CYNCS</name>
<dbReference type="Pfam" id="PF02151">
    <property type="entry name" value="UVR"/>
    <property type="match status" value="1"/>
</dbReference>
<keyword evidence="4" id="KW-1185">Reference proteome</keyword>
<dbReference type="AlphaFoldDB" id="A0A103XQK7"/>
<proteinExistence type="predicted"/>
<dbReference type="Gramene" id="KVH94964">
    <property type="protein sequence ID" value="KVH94964"/>
    <property type="gene ID" value="Ccrd_002967"/>
</dbReference>
<feature type="domain" description="SnoaL-like" evidence="2">
    <location>
        <begin position="198"/>
        <end position="314"/>
    </location>
</feature>
<sequence>MGVFTLGCRCSGSEWSVKQLKGDLEASADSSYTLQRKLVHVAFSSDSSGGVQSTFSYVLPDSAVFQGSWCNKDLSSMPCSSISSFREKNKLSLQSRKQYNLVAICKPKQEMDVKLLSGCFNRPKRIPISFRRRSSCSLTPCQAKREDSEGTLSSESIVLDEQTLEQELQIAIQEENYAQAAKIRDSLKLLHEDSKTAVLAANSRFYNSFRNGDLAAMQELWSKSENVCVVHPGVSGISGYELVMGSWEFVWADYEFPLSIEVKDVQVHVRGDMGYATCVEMVRTAGKSWGRQFATNVFEKIDGRWFICVHHASHVDL</sequence>
<dbReference type="InterPro" id="IPR032710">
    <property type="entry name" value="NTF2-like_dom_sf"/>
</dbReference>
<dbReference type="SUPFAM" id="SSF54427">
    <property type="entry name" value="NTF2-like"/>
    <property type="match status" value="1"/>
</dbReference>
<dbReference type="STRING" id="59895.A0A103XQK7"/>
<evidence type="ECO:0000259" key="1">
    <source>
        <dbReference type="Pfam" id="PF02151"/>
    </source>
</evidence>
<feature type="domain" description="UVR" evidence="1">
    <location>
        <begin position="163"/>
        <end position="192"/>
    </location>
</feature>
<dbReference type="InterPro" id="IPR037401">
    <property type="entry name" value="SnoaL-like"/>
</dbReference>
<dbReference type="EMBL" id="LEKV01004483">
    <property type="protein sequence ID" value="KVH94964.1"/>
    <property type="molecule type" value="Genomic_DNA"/>
</dbReference>
<accession>A0A103XQK7</accession>
<comment type="caution">
    <text evidence="3">The sequence shown here is derived from an EMBL/GenBank/DDBJ whole genome shotgun (WGS) entry which is preliminary data.</text>
</comment>
<dbReference type="Proteomes" id="UP000243975">
    <property type="component" value="Unassembled WGS sequence"/>
</dbReference>
<dbReference type="Pfam" id="PF13474">
    <property type="entry name" value="SnoaL_3"/>
    <property type="match status" value="1"/>
</dbReference>
<organism evidence="3 4">
    <name type="scientific">Cynara cardunculus var. scolymus</name>
    <name type="common">Globe artichoke</name>
    <name type="synonym">Cynara scolymus</name>
    <dbReference type="NCBI Taxonomy" id="59895"/>
    <lineage>
        <taxon>Eukaryota</taxon>
        <taxon>Viridiplantae</taxon>
        <taxon>Streptophyta</taxon>
        <taxon>Embryophyta</taxon>
        <taxon>Tracheophyta</taxon>
        <taxon>Spermatophyta</taxon>
        <taxon>Magnoliopsida</taxon>
        <taxon>eudicotyledons</taxon>
        <taxon>Gunneridae</taxon>
        <taxon>Pentapetalae</taxon>
        <taxon>asterids</taxon>
        <taxon>campanulids</taxon>
        <taxon>Asterales</taxon>
        <taxon>Asteraceae</taxon>
        <taxon>Carduoideae</taxon>
        <taxon>Cardueae</taxon>
        <taxon>Carduinae</taxon>
        <taxon>Cynara</taxon>
    </lineage>
</organism>